<comment type="caution">
    <text evidence="2">The sequence shown here is derived from an EMBL/GenBank/DDBJ whole genome shotgun (WGS) entry which is preliminary data.</text>
</comment>
<feature type="region of interest" description="Disordered" evidence="1">
    <location>
        <begin position="78"/>
        <end position="99"/>
    </location>
</feature>
<proteinExistence type="predicted"/>
<organism evidence="2 3">
    <name type="scientific">Aristolochia fimbriata</name>
    <name type="common">White veined hardy Dutchman's pipe vine</name>
    <dbReference type="NCBI Taxonomy" id="158543"/>
    <lineage>
        <taxon>Eukaryota</taxon>
        <taxon>Viridiplantae</taxon>
        <taxon>Streptophyta</taxon>
        <taxon>Embryophyta</taxon>
        <taxon>Tracheophyta</taxon>
        <taxon>Spermatophyta</taxon>
        <taxon>Magnoliopsida</taxon>
        <taxon>Magnoliidae</taxon>
        <taxon>Piperales</taxon>
        <taxon>Aristolochiaceae</taxon>
        <taxon>Aristolochia</taxon>
    </lineage>
</organism>
<dbReference type="AlphaFoldDB" id="A0AAV7F5P0"/>
<name>A0AAV7F5P0_ARIFI</name>
<evidence type="ECO:0000313" key="2">
    <source>
        <dbReference type="EMBL" id="KAG9456442.1"/>
    </source>
</evidence>
<evidence type="ECO:0000313" key="3">
    <source>
        <dbReference type="Proteomes" id="UP000825729"/>
    </source>
</evidence>
<evidence type="ECO:0000256" key="1">
    <source>
        <dbReference type="SAM" id="MobiDB-lite"/>
    </source>
</evidence>
<gene>
    <name evidence="2" type="ORF">H6P81_000950</name>
</gene>
<dbReference type="Proteomes" id="UP000825729">
    <property type="component" value="Unassembled WGS sequence"/>
</dbReference>
<protein>
    <submittedName>
        <fullName evidence="2">Uncharacterized protein</fullName>
    </submittedName>
</protein>
<sequence length="99" mass="11255">MTSSAILHRPSPATSAVRNPSLRLPRHFDQAQLFSGILVFVFPERDTDKEMPDVIVQEDMQYQEFVPLKRERNVKQLMLGSPNKGRGPGDQFNAQTRST</sequence>
<dbReference type="EMBL" id="JAINDJ010000002">
    <property type="protein sequence ID" value="KAG9456442.1"/>
    <property type="molecule type" value="Genomic_DNA"/>
</dbReference>
<accession>A0AAV7F5P0</accession>
<keyword evidence="3" id="KW-1185">Reference proteome</keyword>
<reference evidence="2 3" key="1">
    <citation type="submission" date="2021-07" db="EMBL/GenBank/DDBJ databases">
        <title>The Aristolochia fimbriata genome: insights into angiosperm evolution, floral development and chemical biosynthesis.</title>
        <authorList>
            <person name="Jiao Y."/>
        </authorList>
    </citation>
    <scope>NUCLEOTIDE SEQUENCE [LARGE SCALE GENOMIC DNA]</scope>
    <source>
        <strain evidence="2">IBCAS-2021</strain>
        <tissue evidence="2">Leaf</tissue>
    </source>
</reference>